<dbReference type="Pfam" id="PF25593">
    <property type="entry name" value="GldD_lipo"/>
    <property type="match status" value="1"/>
</dbReference>
<proteinExistence type="predicted"/>
<name>C6W3R3_DYAFD</name>
<keyword evidence="2" id="KW-1185">Reference proteome</keyword>
<gene>
    <name evidence="1" type="ordered locus">Dfer_4560</name>
</gene>
<evidence type="ECO:0000313" key="1">
    <source>
        <dbReference type="EMBL" id="ACT95761.1"/>
    </source>
</evidence>
<dbReference type="AlphaFoldDB" id="C6W3R3"/>
<dbReference type="Proteomes" id="UP000002011">
    <property type="component" value="Chromosome"/>
</dbReference>
<dbReference type="HOGENOM" id="CLU_118000_0_0_10"/>
<evidence type="ECO:0000313" key="2">
    <source>
        <dbReference type="Proteomes" id="UP000002011"/>
    </source>
</evidence>
<dbReference type="STRING" id="471854.Dfer_4560"/>
<accession>C6W3R3</accession>
<organism evidence="1 2">
    <name type="scientific">Dyadobacter fermentans (strain ATCC 700827 / DSM 18053 / CIP 107007 / KCTC 52180 / NS114)</name>
    <dbReference type="NCBI Taxonomy" id="471854"/>
    <lineage>
        <taxon>Bacteria</taxon>
        <taxon>Pseudomonadati</taxon>
        <taxon>Bacteroidota</taxon>
        <taxon>Cytophagia</taxon>
        <taxon>Cytophagales</taxon>
        <taxon>Spirosomataceae</taxon>
        <taxon>Dyadobacter</taxon>
    </lineage>
</organism>
<reference evidence="1 2" key="1">
    <citation type="journal article" date="2009" name="Stand. Genomic Sci.">
        <title>Complete genome sequence of Dyadobacter fermentans type strain (NS114).</title>
        <authorList>
            <person name="Lang E."/>
            <person name="Lapidus A."/>
            <person name="Chertkov O."/>
            <person name="Brettin T."/>
            <person name="Detter J.C."/>
            <person name="Han C."/>
            <person name="Copeland A."/>
            <person name="Glavina Del Rio T."/>
            <person name="Nolan M."/>
            <person name="Chen F."/>
            <person name="Lucas S."/>
            <person name="Tice H."/>
            <person name="Cheng J.F."/>
            <person name="Land M."/>
            <person name="Hauser L."/>
            <person name="Chang Y.J."/>
            <person name="Jeffries C.D."/>
            <person name="Kopitz M."/>
            <person name="Bruce D."/>
            <person name="Goodwin L."/>
            <person name="Pitluck S."/>
            <person name="Ovchinnikova G."/>
            <person name="Pati A."/>
            <person name="Ivanova N."/>
            <person name="Mavrommatis K."/>
            <person name="Chen A."/>
            <person name="Palaniappan K."/>
            <person name="Chain P."/>
            <person name="Bristow J."/>
            <person name="Eisen J.A."/>
            <person name="Markowitz V."/>
            <person name="Hugenholtz P."/>
            <person name="Goker M."/>
            <person name="Rohde M."/>
            <person name="Kyrpides N.C."/>
            <person name="Klenk H.P."/>
        </authorList>
    </citation>
    <scope>NUCLEOTIDE SEQUENCE [LARGE SCALE GENOMIC DNA]</scope>
    <source>
        <strain evidence="2">ATCC 700827 / DSM 18053 / CIP 107007 / KCTC 52180 / NS114</strain>
    </source>
</reference>
<dbReference type="KEGG" id="dfe:Dfer_4560"/>
<dbReference type="EMBL" id="CP001619">
    <property type="protein sequence ID" value="ACT95761.1"/>
    <property type="molecule type" value="Genomic_DNA"/>
</dbReference>
<dbReference type="InterPro" id="IPR019850">
    <property type="entry name" value="GldD-like"/>
</dbReference>
<sequence length="230" mass="26447">MYGFAFLFSGVWDKMIVGLFSLALRTFAKGTYHMYKFVFTIFLPLSLLLISGCKKEAEQTYIPKPKGYNRIDLPAHSYRPLTEAHPYTFEYSKYAVVEPDTFKTAGKDWIFINYPQFKANIQITYKPLNNNPALLRAFIDDSYKLASKHQIRASSIQEQRVLGKTGRTALLFKIEGDVPSPYQFYTTDSTGHFLRGAIYFPTATKNDSLAPVIDYLQADMLQLLNTLEWR</sequence>
<protein>
    <submittedName>
        <fullName evidence="1">Protein involved in gliding motility GldD</fullName>
    </submittedName>
</protein>
<dbReference type="eggNOG" id="ENOG502ZRB2">
    <property type="taxonomic scope" value="Bacteria"/>
</dbReference>
<dbReference type="NCBIfam" id="TIGR03512">
    <property type="entry name" value="GldD_lipo"/>
    <property type="match status" value="1"/>
</dbReference>